<proteinExistence type="predicted"/>
<protein>
    <submittedName>
        <fullName evidence="1">Uncharacterized protein</fullName>
    </submittedName>
</protein>
<name>A0AAV7NGA6_PLEWA</name>
<dbReference type="AlphaFoldDB" id="A0AAV7NGA6"/>
<dbReference type="EMBL" id="JANPWB010000012">
    <property type="protein sequence ID" value="KAJ1114159.1"/>
    <property type="molecule type" value="Genomic_DNA"/>
</dbReference>
<gene>
    <name evidence="1" type="ORF">NDU88_002398</name>
</gene>
<accession>A0AAV7NGA6</accession>
<sequence length="80" mass="8712">MIVSDQVAPLCRLGPLLQLSLTRGALMIKVQLRLPSIMLPHGRERSTGSCLELPAKAHSYLRFRIAAAGHPYLLHGALAD</sequence>
<keyword evidence="2" id="KW-1185">Reference proteome</keyword>
<dbReference type="Proteomes" id="UP001066276">
    <property type="component" value="Chromosome 8"/>
</dbReference>
<organism evidence="1 2">
    <name type="scientific">Pleurodeles waltl</name>
    <name type="common">Iberian ribbed newt</name>
    <dbReference type="NCBI Taxonomy" id="8319"/>
    <lineage>
        <taxon>Eukaryota</taxon>
        <taxon>Metazoa</taxon>
        <taxon>Chordata</taxon>
        <taxon>Craniata</taxon>
        <taxon>Vertebrata</taxon>
        <taxon>Euteleostomi</taxon>
        <taxon>Amphibia</taxon>
        <taxon>Batrachia</taxon>
        <taxon>Caudata</taxon>
        <taxon>Salamandroidea</taxon>
        <taxon>Salamandridae</taxon>
        <taxon>Pleurodelinae</taxon>
        <taxon>Pleurodeles</taxon>
    </lineage>
</organism>
<evidence type="ECO:0000313" key="2">
    <source>
        <dbReference type="Proteomes" id="UP001066276"/>
    </source>
</evidence>
<evidence type="ECO:0000313" key="1">
    <source>
        <dbReference type="EMBL" id="KAJ1114159.1"/>
    </source>
</evidence>
<comment type="caution">
    <text evidence="1">The sequence shown here is derived from an EMBL/GenBank/DDBJ whole genome shotgun (WGS) entry which is preliminary data.</text>
</comment>
<reference evidence="1" key="1">
    <citation type="journal article" date="2022" name="bioRxiv">
        <title>Sequencing and chromosome-scale assembly of the giantPleurodeles waltlgenome.</title>
        <authorList>
            <person name="Brown T."/>
            <person name="Elewa A."/>
            <person name="Iarovenko S."/>
            <person name="Subramanian E."/>
            <person name="Araus A.J."/>
            <person name="Petzold A."/>
            <person name="Susuki M."/>
            <person name="Suzuki K.-i.T."/>
            <person name="Hayashi T."/>
            <person name="Toyoda A."/>
            <person name="Oliveira C."/>
            <person name="Osipova E."/>
            <person name="Leigh N.D."/>
            <person name="Simon A."/>
            <person name="Yun M.H."/>
        </authorList>
    </citation>
    <scope>NUCLEOTIDE SEQUENCE</scope>
    <source>
        <strain evidence="1">20211129_DDA</strain>
        <tissue evidence="1">Liver</tissue>
    </source>
</reference>